<accession>A0ABZ1E6M2</accession>
<evidence type="ECO:0000313" key="1">
    <source>
        <dbReference type="EMBL" id="WRY35963.1"/>
    </source>
</evidence>
<keyword evidence="1" id="KW-0614">Plasmid</keyword>
<protein>
    <recommendedName>
        <fullName evidence="3">Benzylsuccinate synthase</fullName>
    </recommendedName>
</protein>
<name>A0ABZ1E6M2_9RHOB</name>
<dbReference type="RefSeq" id="WP_330628288.1">
    <property type="nucleotide sequence ID" value="NZ_CP135446.1"/>
</dbReference>
<dbReference type="EMBL" id="CP135446">
    <property type="protein sequence ID" value="WRY35963.1"/>
    <property type="molecule type" value="Genomic_DNA"/>
</dbReference>
<geneLocation type="plasmid" evidence="1 2">
    <name>unnamed3</name>
</geneLocation>
<evidence type="ECO:0008006" key="3">
    <source>
        <dbReference type="Google" id="ProtNLM"/>
    </source>
</evidence>
<keyword evidence="2" id="KW-1185">Reference proteome</keyword>
<evidence type="ECO:0000313" key="2">
    <source>
        <dbReference type="Proteomes" id="UP001623290"/>
    </source>
</evidence>
<organism evidence="1 2">
    <name type="scientific">Thioclava litoralis</name>
    <dbReference type="NCBI Taxonomy" id="3076557"/>
    <lineage>
        <taxon>Bacteria</taxon>
        <taxon>Pseudomonadati</taxon>
        <taxon>Pseudomonadota</taxon>
        <taxon>Alphaproteobacteria</taxon>
        <taxon>Rhodobacterales</taxon>
        <taxon>Paracoccaceae</taxon>
        <taxon>Thioclava</taxon>
    </lineage>
</organism>
<reference evidence="1 2" key="1">
    <citation type="submission" date="2023-09" db="EMBL/GenBank/DDBJ databases">
        <title>Thioclava shenzhenensis sp. nov., a multidrug resistant bacteria-antagonizing species isolated from coastal seawater.</title>
        <authorList>
            <person name="Long M."/>
        </authorList>
    </citation>
    <scope>NUCLEOTIDE SEQUENCE [LARGE SCALE GENOMIC DNA]</scope>
    <source>
        <strain evidence="1 2">FTW29</strain>
        <plasmid evidence="1 2">unnamed3</plasmid>
    </source>
</reference>
<proteinExistence type="predicted"/>
<gene>
    <name evidence="1" type="ORF">RPE78_17950</name>
</gene>
<dbReference type="Proteomes" id="UP001623290">
    <property type="component" value="Plasmid unnamed3"/>
</dbReference>
<sequence length="61" mass="6527">MSKSCADCAFFEDHKTNAAAATSEDAGLCRFNPPVSQPAASAHGLWPVVKTDDWCGHFEAE</sequence>